<keyword evidence="2" id="KW-1185">Reference proteome</keyword>
<protein>
    <submittedName>
        <fullName evidence="1">Uncharacterized protein</fullName>
    </submittedName>
</protein>
<organism evidence="1 2">
    <name type="scientific">Bauhinia variegata</name>
    <name type="common">Purple orchid tree</name>
    <name type="synonym">Phanera variegata</name>
    <dbReference type="NCBI Taxonomy" id="167791"/>
    <lineage>
        <taxon>Eukaryota</taxon>
        <taxon>Viridiplantae</taxon>
        <taxon>Streptophyta</taxon>
        <taxon>Embryophyta</taxon>
        <taxon>Tracheophyta</taxon>
        <taxon>Spermatophyta</taxon>
        <taxon>Magnoliopsida</taxon>
        <taxon>eudicotyledons</taxon>
        <taxon>Gunneridae</taxon>
        <taxon>Pentapetalae</taxon>
        <taxon>rosids</taxon>
        <taxon>fabids</taxon>
        <taxon>Fabales</taxon>
        <taxon>Fabaceae</taxon>
        <taxon>Cercidoideae</taxon>
        <taxon>Cercideae</taxon>
        <taxon>Bauhiniinae</taxon>
        <taxon>Bauhinia</taxon>
    </lineage>
</organism>
<sequence>MADWSQLPKELVQVIAERLEKESEFYVLRFRSVCSSWRSSVPIKHHPLPARFPILTNDSKSDACGSFYLSKRTIFLVAAPRNLSRLNPDPWLVKIGEDDHGRKQHFDLLSRFRIKPPHMDFPKVLDINELPVLELAQEYVLNPNGFRNSIEDAAASLYREKVVFMWLNSGKEQFVLLTIHVSGKLALFKSDDKEWTIIPYMFTPYDDVIAFKRKLYAVDSIGRTVVVGLDSNLSLVAEPVFGGDKKFLVESNDDLLLVDKYLSPASDQDSIISDEFDEEIEGSTCERAARFSVFKLEEETNKWLALKSLGNRILFLGDDCTFSASVADLSISKGNCIIFLDDFLYLYGEQSGIGFFNLDDGKIFPLSDYPGYFKLFCPPPDWVRLPRQTEQLEELTL</sequence>
<evidence type="ECO:0000313" key="1">
    <source>
        <dbReference type="EMBL" id="KAI4350240.1"/>
    </source>
</evidence>
<dbReference type="Proteomes" id="UP000828941">
    <property type="component" value="Chromosome 3"/>
</dbReference>
<proteinExistence type="predicted"/>
<accession>A0ACB9PUI6</accession>
<gene>
    <name evidence="1" type="ORF">L6164_004713</name>
</gene>
<reference evidence="1 2" key="1">
    <citation type="journal article" date="2022" name="DNA Res.">
        <title>Chromosomal-level genome assembly of the orchid tree Bauhinia variegata (Leguminosae; Cercidoideae) supports the allotetraploid origin hypothesis of Bauhinia.</title>
        <authorList>
            <person name="Zhong Y."/>
            <person name="Chen Y."/>
            <person name="Zheng D."/>
            <person name="Pang J."/>
            <person name="Liu Y."/>
            <person name="Luo S."/>
            <person name="Meng S."/>
            <person name="Qian L."/>
            <person name="Wei D."/>
            <person name="Dai S."/>
            <person name="Zhou R."/>
        </authorList>
    </citation>
    <scope>NUCLEOTIDE SEQUENCE [LARGE SCALE GENOMIC DNA]</scope>
    <source>
        <strain evidence="1">BV-YZ2020</strain>
    </source>
</reference>
<evidence type="ECO:0000313" key="2">
    <source>
        <dbReference type="Proteomes" id="UP000828941"/>
    </source>
</evidence>
<dbReference type="EMBL" id="CM039428">
    <property type="protein sequence ID" value="KAI4350240.1"/>
    <property type="molecule type" value="Genomic_DNA"/>
</dbReference>
<name>A0ACB9PUI6_BAUVA</name>
<comment type="caution">
    <text evidence="1">The sequence shown here is derived from an EMBL/GenBank/DDBJ whole genome shotgun (WGS) entry which is preliminary data.</text>
</comment>